<name>A0A7M5VCB3_9CNID</name>
<evidence type="ECO:0000256" key="4">
    <source>
        <dbReference type="SAM" id="SignalP"/>
    </source>
</evidence>
<evidence type="ECO:0000313" key="7">
    <source>
        <dbReference type="EnsemblMetazoa" id="CLYHEMP007820.1"/>
    </source>
</evidence>
<accession>A0A7M5VCB3</accession>
<feature type="chain" id="PRO_5029745803" evidence="4">
    <location>
        <begin position="25"/>
        <end position="1511"/>
    </location>
</feature>
<dbReference type="Pfam" id="PF25776">
    <property type="entry name" value="Ig_VWDE"/>
    <property type="match status" value="1"/>
</dbReference>
<dbReference type="Pfam" id="PF26129">
    <property type="entry name" value="Vwde"/>
    <property type="match status" value="1"/>
</dbReference>
<reference evidence="7" key="1">
    <citation type="submission" date="2021-01" db="UniProtKB">
        <authorList>
            <consortium name="EnsemblMetazoa"/>
        </authorList>
    </citation>
    <scope>IDENTIFICATION</scope>
</reference>
<dbReference type="GO" id="GO:0009986">
    <property type="term" value="C:cell surface"/>
    <property type="evidence" value="ECO:0007669"/>
    <property type="project" value="TreeGrafter"/>
</dbReference>
<dbReference type="RefSeq" id="XP_066917167.1">
    <property type="nucleotide sequence ID" value="XM_067061066.1"/>
</dbReference>
<dbReference type="Gene3D" id="2.60.40.4100">
    <property type="entry name" value="Zona pellucida, ZP-C domain"/>
    <property type="match status" value="1"/>
</dbReference>
<evidence type="ECO:0000259" key="5">
    <source>
        <dbReference type="PROSITE" id="PS51034"/>
    </source>
</evidence>
<keyword evidence="3" id="KW-1015">Disulfide bond</keyword>
<dbReference type="Gene3D" id="2.10.25.10">
    <property type="entry name" value="Laminin"/>
    <property type="match status" value="1"/>
</dbReference>
<dbReference type="InterPro" id="IPR057885">
    <property type="entry name" value="Ig_VWDE"/>
</dbReference>
<evidence type="ECO:0000256" key="3">
    <source>
        <dbReference type="ARBA" id="ARBA00023157"/>
    </source>
</evidence>
<dbReference type="Gene3D" id="2.60.40.10">
    <property type="entry name" value="Immunoglobulins"/>
    <property type="match status" value="1"/>
</dbReference>
<dbReference type="Pfam" id="PF23283">
    <property type="entry name" value="D8C_UMOD"/>
    <property type="match status" value="1"/>
</dbReference>
<evidence type="ECO:0000313" key="8">
    <source>
        <dbReference type="Proteomes" id="UP000594262"/>
    </source>
</evidence>
<feature type="signal peptide" evidence="4">
    <location>
        <begin position="1"/>
        <end position="24"/>
    </location>
</feature>
<dbReference type="InterPro" id="IPR042235">
    <property type="entry name" value="ZP-C_dom"/>
</dbReference>
<sequence>MMASFLLWMTLWSMMLSLSCLVKGQDNPCNPDVYNVFDSTTIFQRSSGNIVPSNSRSFICDDGINHDVWQRFISPAGSEMPTTCPPQFACGTRYPVWLNDTHPTSYNQATNVKACINVEGVCCFEQIQIQAARCRDNVKNEDFFVYKLAQLTWACPVGYCIGKEVRCPAGQTSTTGFTPCHDEFPKQRSLPKVTVDVHNSRIRFTCDFEIETIRANNRYNVTWYSTTGRAAPKILKVDPLENDQTTSYLKNENTLRTARNERAFCLNQNIFCEVRSFFAGSEDKSDFKRSNVFYAGIKISPTNIVISEQGSAQDVTLTSTVPIVCNEGSPTCGVNIRINQNDKNAKIEDRCSLRFKRGDVTKKMNVAATRDFIDDNDRLLKIKFNVPRHANPLDWYCTSPLPDVTLTAKDAPTRQCKTTGDPYIYTFDHNWFPHYKVGDYILVKSSARVFEVHARVFECHTSVSCNCGVAAREGDDVMVVDMCQTGKAPIIKFASTIEPQQGSRIERVPGGKTFILNFPSGARVTFVYRNPSSDIIVSLPPDDYQNTRGLCGTWNGNTNDEFTSASGQVIPGRWSSSIAARMDDFTESYRFKDFGRESLFYYQGEKEGRCNSTRIPTYCSCEGDGNYQTDDSKITCDNSGLANRPKYQTKGKKPAELIFPGQGCGKRRRRRRSIEDDGRNVIIMPDEDPASTIYDFNPPQITTPPPTFPTSSGITQQQAEQSCNRALKESKSGKICLQVIPTLDITPFLQQCIDDTKVLDDSRTSIISAVAAMMEECEEETLRNVTLWTADDNGNLQPPQAVGDTLCPSDCSGNGGCVNSTCVCNAGFLSVDCSIKEGDPPVLERVASDGLCDIRKQDCLRTRVIGQNYVESDKLACGTKKLKVEGLILEGRSTSNMLSSKSDLLSFRDLSCEIPEQHLPLVDLDFSPVRPGRPVGGVSIQLSNDGETFSNESSNYIAYDSKCVKCNSTTDCRWKVDSCRVNNYCIAVGEPNFEDWCQICRGNNTFTERTDNVAPIFRPRSTQKAFHDHTLRFTVPVTDPEQKILKFNFVGRTPDNMEISSAGVITWTAAKENKTYNVRIRATDICGTFSEATYMFESVFCPCEKLNGAKCGAYPSVNCQCPKGCMGKNCTQAIKGEECIIKTEKERIPPKKSYFHLECQSNGLKAAFNLSHLERHGLPYIVRFKGEDHDCKPLNSTYGNLYGDGKLWIAANYSDCGIKAYEEGGKIAFEQTIVVEYGAKMDSSLIQRQFFDTYNATCSIERNITRQWNMSVAKRRTINSEEDDESNFGFDFKTLKAGTKAWTGLVYVGEKMDFDLSLNGVSNSIKTSPQDCYATRLDGTGRYDLIKNKCSVGGETGVTITSTPQDTSHFSWEMEAFRYFGDSDGIIITCRILICRNRPIGQLTDECRRCGQRPFPLRRKRDAAKEDEINVLTDKSVKSLPIFIAVRDAPDKAALKESGRKSSSNDLGATETTALIVIAGLVGSVLCVAIAKKVFFNNPATKEVHLLSPKE</sequence>
<dbReference type="InterPro" id="IPR057774">
    <property type="entry name" value="D8C_UMOD/GP2/OIT3-like"/>
</dbReference>
<dbReference type="SMART" id="SM00241">
    <property type="entry name" value="ZP"/>
    <property type="match status" value="1"/>
</dbReference>
<proteinExistence type="predicted"/>
<dbReference type="Proteomes" id="UP000594262">
    <property type="component" value="Unplaced"/>
</dbReference>
<dbReference type="Pfam" id="PF00094">
    <property type="entry name" value="VWD"/>
    <property type="match status" value="1"/>
</dbReference>
<protein>
    <submittedName>
        <fullName evidence="7">Uncharacterized protein</fullName>
    </submittedName>
</protein>
<dbReference type="InterPro" id="IPR001507">
    <property type="entry name" value="ZP_dom"/>
</dbReference>
<dbReference type="InterPro" id="IPR001846">
    <property type="entry name" value="VWF_type-D"/>
</dbReference>
<feature type="domain" description="ZP" evidence="5">
    <location>
        <begin position="1158"/>
        <end position="1414"/>
    </location>
</feature>
<keyword evidence="2 4" id="KW-0732">Signal</keyword>
<dbReference type="OrthoDB" id="5982528at2759"/>
<evidence type="ECO:0000259" key="6">
    <source>
        <dbReference type="PROSITE" id="PS51233"/>
    </source>
</evidence>
<evidence type="ECO:0000256" key="2">
    <source>
        <dbReference type="ARBA" id="ARBA00022729"/>
    </source>
</evidence>
<dbReference type="InterPro" id="IPR050969">
    <property type="entry name" value="Dev_Signal_Modulators"/>
</dbReference>
<dbReference type="EnsemblMetazoa" id="CLYHEMT007820.1">
    <property type="protein sequence ID" value="CLYHEMP007820.1"/>
    <property type="gene ID" value="CLYHEMG007820"/>
</dbReference>
<dbReference type="GO" id="GO:0005102">
    <property type="term" value="F:signaling receptor binding"/>
    <property type="evidence" value="ECO:0007669"/>
    <property type="project" value="TreeGrafter"/>
</dbReference>
<dbReference type="PROSITE" id="PS51233">
    <property type="entry name" value="VWFD"/>
    <property type="match status" value="1"/>
</dbReference>
<keyword evidence="1" id="KW-0245">EGF-like domain</keyword>
<keyword evidence="8" id="KW-1185">Reference proteome</keyword>
<dbReference type="PANTHER" id="PTHR14949:SF51">
    <property type="entry name" value="VON WILLEBRAND FACTOR D AND EGF DOMAIN-CONTAINING PROTEIN"/>
    <property type="match status" value="1"/>
</dbReference>
<dbReference type="GO" id="GO:0005576">
    <property type="term" value="C:extracellular region"/>
    <property type="evidence" value="ECO:0007669"/>
    <property type="project" value="TreeGrafter"/>
</dbReference>
<dbReference type="InterPro" id="IPR058727">
    <property type="entry name" value="Helical_Vwde"/>
</dbReference>
<dbReference type="PANTHER" id="PTHR14949">
    <property type="entry name" value="EGF-LIKE-DOMAIN, MULTIPLE 7, 8"/>
    <property type="match status" value="1"/>
</dbReference>
<dbReference type="SMART" id="SM00216">
    <property type="entry name" value="VWD"/>
    <property type="match status" value="1"/>
</dbReference>
<dbReference type="InterPro" id="IPR013783">
    <property type="entry name" value="Ig-like_fold"/>
</dbReference>
<evidence type="ECO:0000256" key="1">
    <source>
        <dbReference type="ARBA" id="ARBA00022536"/>
    </source>
</evidence>
<dbReference type="GeneID" id="136804355"/>
<organism evidence="7 8">
    <name type="scientific">Clytia hemisphaerica</name>
    <dbReference type="NCBI Taxonomy" id="252671"/>
    <lineage>
        <taxon>Eukaryota</taxon>
        <taxon>Metazoa</taxon>
        <taxon>Cnidaria</taxon>
        <taxon>Hydrozoa</taxon>
        <taxon>Hydroidolina</taxon>
        <taxon>Leptothecata</taxon>
        <taxon>Obeliida</taxon>
        <taxon>Clytiidae</taxon>
        <taxon>Clytia</taxon>
    </lineage>
</organism>
<feature type="domain" description="VWFD" evidence="6">
    <location>
        <begin position="414"/>
        <end position="599"/>
    </location>
</feature>
<dbReference type="PROSITE" id="PS51034">
    <property type="entry name" value="ZP_2"/>
    <property type="match status" value="1"/>
</dbReference>